<feature type="compositionally biased region" description="Pro residues" evidence="1">
    <location>
        <begin position="60"/>
        <end position="69"/>
    </location>
</feature>
<dbReference type="STRING" id="1802617.A2886_01645"/>
<evidence type="ECO:0000313" key="2">
    <source>
        <dbReference type="EMBL" id="OGC47941.1"/>
    </source>
</evidence>
<evidence type="ECO:0000256" key="1">
    <source>
        <dbReference type="SAM" id="MobiDB-lite"/>
    </source>
</evidence>
<name>A0A1F4USI7_UNCKA</name>
<reference evidence="2 3" key="1">
    <citation type="journal article" date="2016" name="Nat. Commun.">
        <title>Thousands of microbial genomes shed light on interconnected biogeochemical processes in an aquifer system.</title>
        <authorList>
            <person name="Anantharaman K."/>
            <person name="Brown C.T."/>
            <person name="Hug L.A."/>
            <person name="Sharon I."/>
            <person name="Castelle C.J."/>
            <person name="Probst A.J."/>
            <person name="Thomas B.C."/>
            <person name="Singh A."/>
            <person name="Wilkins M.J."/>
            <person name="Karaoz U."/>
            <person name="Brodie E.L."/>
            <person name="Williams K.H."/>
            <person name="Hubbard S.S."/>
            <person name="Banfield J.F."/>
        </authorList>
    </citation>
    <scope>NUCLEOTIDE SEQUENCE [LARGE SCALE GENOMIC DNA]</scope>
</reference>
<evidence type="ECO:0000313" key="3">
    <source>
        <dbReference type="Proteomes" id="UP000176608"/>
    </source>
</evidence>
<feature type="compositionally biased region" description="Pro residues" evidence="1">
    <location>
        <begin position="79"/>
        <end position="95"/>
    </location>
</feature>
<organism evidence="2 3">
    <name type="scientific">candidate division WWE3 bacterium RIFCSPHIGHO2_01_FULL_42_13</name>
    <dbReference type="NCBI Taxonomy" id="1802617"/>
    <lineage>
        <taxon>Bacteria</taxon>
        <taxon>Katanobacteria</taxon>
    </lineage>
</organism>
<feature type="region of interest" description="Disordered" evidence="1">
    <location>
        <begin position="1"/>
        <end position="34"/>
    </location>
</feature>
<gene>
    <name evidence="2" type="ORF">A2886_01645</name>
</gene>
<protein>
    <submittedName>
        <fullName evidence="2">Uncharacterized protein</fullName>
    </submittedName>
</protein>
<proteinExistence type="predicted"/>
<feature type="region of interest" description="Disordered" evidence="1">
    <location>
        <begin position="50"/>
        <end position="113"/>
    </location>
</feature>
<comment type="caution">
    <text evidence="2">The sequence shown here is derived from an EMBL/GenBank/DDBJ whole genome shotgun (WGS) entry which is preliminary data.</text>
</comment>
<dbReference type="Proteomes" id="UP000176608">
    <property type="component" value="Unassembled WGS sequence"/>
</dbReference>
<sequence>MTDLPKDPNLTDDSQPSDDLKYYSPSPEQMGAPIPVESILPEAAAEIEKTLEKASEVEVPQPPPLPNPTPLEEKAAEITPPPVPQPPQIPKPPVIPAHHLTTSQPLTAQADKEEEDFIEHVEEVHTIK</sequence>
<accession>A0A1F4USI7</accession>
<dbReference type="AlphaFoldDB" id="A0A1F4USI7"/>
<dbReference type="EMBL" id="MEVA01000001">
    <property type="protein sequence ID" value="OGC47941.1"/>
    <property type="molecule type" value="Genomic_DNA"/>
</dbReference>